<protein>
    <submittedName>
        <fullName evidence="1">Transposase</fullName>
    </submittedName>
</protein>
<evidence type="ECO:0000313" key="1">
    <source>
        <dbReference type="EMBL" id="MQS39193.1"/>
    </source>
</evidence>
<dbReference type="Proteomes" id="UP000460558">
    <property type="component" value="Unassembled WGS sequence"/>
</dbReference>
<organism evidence="1 2">
    <name type="scientific">Streptomyces katsurahamanus</name>
    <dbReference type="NCBI Taxonomy" id="2577098"/>
    <lineage>
        <taxon>Bacteria</taxon>
        <taxon>Bacillati</taxon>
        <taxon>Actinomycetota</taxon>
        <taxon>Actinomycetes</taxon>
        <taxon>Kitasatosporales</taxon>
        <taxon>Streptomycetaceae</taxon>
        <taxon>Streptomyces</taxon>
    </lineage>
</organism>
<proteinExistence type="predicted"/>
<keyword evidence="2" id="KW-1185">Reference proteome</keyword>
<accession>A0ABW9P150</accession>
<dbReference type="EMBL" id="VDEQ01000307">
    <property type="protein sequence ID" value="MQS39193.1"/>
    <property type="molecule type" value="Genomic_DNA"/>
</dbReference>
<comment type="caution">
    <text evidence="1">The sequence shown here is derived from an EMBL/GenBank/DDBJ whole genome shotgun (WGS) entry which is preliminary data.</text>
</comment>
<name>A0ABW9P150_9ACTN</name>
<gene>
    <name evidence="1" type="ORF">FFZ77_27530</name>
</gene>
<sequence length="92" mass="9930">MPDKTNEITGFARLLAPFGLTGIAVTADAPHTQREHIHFLTPDKQTHYLLVVKNNQPSLFTALCPLPWSRVAARHAPAAAGMAGVNCGSSRR</sequence>
<reference evidence="1 2" key="1">
    <citation type="submission" date="2019-06" db="EMBL/GenBank/DDBJ databases">
        <title>Comparative genomics and metabolomics analyses of clavulanic acid producing Streptomyces species provides insight into specialized metabolism and evolution of beta-lactam biosynthetic gene clusters.</title>
        <authorList>
            <person name="Moore M.A."/>
            <person name="Cruz-Morales P."/>
            <person name="Barona Gomez F."/>
            <person name="Kapil T."/>
        </authorList>
    </citation>
    <scope>NUCLEOTIDE SEQUENCE [LARGE SCALE GENOMIC DNA]</scope>
    <source>
        <strain evidence="1 2">T-272</strain>
    </source>
</reference>
<evidence type="ECO:0000313" key="2">
    <source>
        <dbReference type="Proteomes" id="UP000460558"/>
    </source>
</evidence>